<sequence>MNISINNSSEVNSYQSVADEENDSLSDEYQSLEKIYEVLIRHGEVTDRERRLHIDWYNKIINNHNNSDKIKKSSWLDCQFIFLSEKIDAIIMSGNDVINTNEPILNVDHNAIMPFYLELEKINTILTNKDTTEKQAITAIEQYNVLISEYQNIRILTPEGKKIWRNAMDIKDHIDDYLIRREMITFGYFVDRMDIASKYSYNINVKYYRDGMQKYTKFYEELAKKLSSYGEYMDGTEDDGKKVRIKQHRFYLDLQNILLDYYPANGNLENTKGENCSLYKGQFEIVIGKDKNDCSIYVDGALIDSGISYDNAYKKMSFFLSAYKRPATGTQIIKKIKIDENKETGKPQRITVTADVIAYPGALMRWIEIDLKDEHIRDINGYAEKSFADIALFDKINCSDINKNNEQETLKINEVFNREMNNSYMNQRKGQENAIRVEINSKLNSYNTIIDGIKKELQMTLDEYSQRYNTINSNYDNMLRTITTMINELAQELKGFLRF</sequence>
<dbReference type="Proteomes" id="UP000244682">
    <property type="component" value="Chromosome"/>
</dbReference>
<proteinExistence type="predicted"/>
<dbReference type="RefSeq" id="WP_108656056.1">
    <property type="nucleotide sequence ID" value="NZ_CP028956.1"/>
</dbReference>
<reference evidence="2 3" key="1">
    <citation type="submission" date="2018-04" db="EMBL/GenBank/DDBJ databases">
        <title>Whole genome sequencing of Morganella morganii AR_0133.</title>
        <authorList>
            <person name="Conlan S."/>
            <person name="Thomas P.J."/>
            <person name="Mullikin J."/>
            <person name="Frank K.M."/>
            <person name="Segre J.A."/>
        </authorList>
    </citation>
    <scope>NUCLEOTIDE SEQUENCE [LARGE SCALE GENOMIC DNA]</scope>
    <source>
        <strain evidence="2 3">AR_0133</strain>
    </source>
</reference>
<gene>
    <name evidence="2" type="ORF">AM380_08685</name>
</gene>
<name>A0AAU8ZLE0_MORMO</name>
<feature type="compositionally biased region" description="Low complexity" evidence="1">
    <location>
        <begin position="1"/>
        <end position="13"/>
    </location>
</feature>
<protein>
    <submittedName>
        <fullName evidence="2">Uncharacterized protein</fullName>
    </submittedName>
</protein>
<dbReference type="AlphaFoldDB" id="A0AAU8ZLE0"/>
<feature type="region of interest" description="Disordered" evidence="1">
    <location>
        <begin position="1"/>
        <end position="20"/>
    </location>
</feature>
<dbReference type="Gene3D" id="1.20.1710.10">
    <property type="entry name" value="IpaD-like"/>
    <property type="match status" value="2"/>
</dbReference>
<organism evidence="2 3">
    <name type="scientific">Morganella morganii</name>
    <name type="common">Proteus morganii</name>
    <dbReference type="NCBI Taxonomy" id="582"/>
    <lineage>
        <taxon>Bacteria</taxon>
        <taxon>Pseudomonadati</taxon>
        <taxon>Pseudomonadota</taxon>
        <taxon>Gammaproteobacteria</taxon>
        <taxon>Enterobacterales</taxon>
        <taxon>Morganellaceae</taxon>
        <taxon>Morganella</taxon>
    </lineage>
</organism>
<dbReference type="SUPFAM" id="SSF140693">
    <property type="entry name" value="IpaD-like"/>
    <property type="match status" value="2"/>
</dbReference>
<accession>A0AAU8ZLE0</accession>
<evidence type="ECO:0000313" key="2">
    <source>
        <dbReference type="EMBL" id="AWC93698.1"/>
    </source>
</evidence>
<dbReference type="InterPro" id="IPR036708">
    <property type="entry name" value="BipD-like_sf"/>
</dbReference>
<dbReference type="EMBL" id="CP028956">
    <property type="protein sequence ID" value="AWC93698.1"/>
    <property type="molecule type" value="Genomic_DNA"/>
</dbReference>
<evidence type="ECO:0000313" key="3">
    <source>
        <dbReference type="Proteomes" id="UP000244682"/>
    </source>
</evidence>
<evidence type="ECO:0000256" key="1">
    <source>
        <dbReference type="SAM" id="MobiDB-lite"/>
    </source>
</evidence>